<dbReference type="InterPro" id="IPR047589">
    <property type="entry name" value="DUF11_rpt"/>
</dbReference>
<proteinExistence type="predicted"/>
<dbReference type="NCBIfam" id="TIGR01451">
    <property type="entry name" value="B_ant_repeat"/>
    <property type="match status" value="1"/>
</dbReference>
<accession>A0A919IUL2</accession>
<gene>
    <name evidence="5" type="ORF">Afe05nite_01920</name>
</gene>
<keyword evidence="3" id="KW-0732">Signal</keyword>
<feature type="domain" description="DUF11" evidence="4">
    <location>
        <begin position="355"/>
        <end position="452"/>
    </location>
</feature>
<dbReference type="Pfam" id="PF01345">
    <property type="entry name" value="DUF11"/>
    <property type="match status" value="1"/>
</dbReference>
<dbReference type="Pfam" id="PF17963">
    <property type="entry name" value="Big_9"/>
    <property type="match status" value="12"/>
</dbReference>
<name>A0A919IUL2_9ACTN</name>
<dbReference type="Gene3D" id="2.60.40.3440">
    <property type="match status" value="3"/>
</dbReference>
<evidence type="ECO:0000313" key="6">
    <source>
        <dbReference type="Proteomes" id="UP000598174"/>
    </source>
</evidence>
<dbReference type="EMBL" id="BOMM01000001">
    <property type="protein sequence ID" value="GIE08352.1"/>
    <property type="molecule type" value="Genomic_DNA"/>
</dbReference>
<dbReference type="PANTHER" id="PTHR34720:SF9">
    <property type="entry name" value="BLR4714 PROTEIN"/>
    <property type="match status" value="1"/>
</dbReference>
<keyword evidence="2" id="KW-0472">Membrane</keyword>
<dbReference type="Gene3D" id="2.60.40.2810">
    <property type="match status" value="9"/>
</dbReference>
<keyword evidence="2" id="KW-1133">Transmembrane helix</keyword>
<evidence type="ECO:0000313" key="5">
    <source>
        <dbReference type="EMBL" id="GIE08352.1"/>
    </source>
</evidence>
<dbReference type="RefSeq" id="WP_239117455.1">
    <property type="nucleotide sequence ID" value="NZ_BAAABP010000014.1"/>
</dbReference>
<sequence>MGGLGIRQAVAALIAIGALLLAATALAIHPAEAAITTPFTTRFDVNTNGSILLRGNTVLTCPSTPACTAARNGSGTGAALNNNNYTMIYTDADGDPIGTFNDSNAMITMPPGSTVLFAGLYWGANSILANRNQVRLRTPAGSTWNAVTASSLYANSTFYQGFADVTALVAGAGNGVYGVANIQASLGGGQYAGWSLAIAYRNPAEDMRSLRIFDGFGTIQSGTMDIPITGFETPHSGTVHAKIGAVAYEGDLGNVGDSLQVDGRALTDAANPADNFFNSTVSESGAPVSGRDPGYQNTLGFDVDQVDATGMFTNGQLATKLTLTTSGDTYYPGVITFSIDLYAPKITTTVTGTDVDGGDLLPGDTIEYRIDVRNEGSDTADDVLLTDAVPPYTTYVPGSLFPSATGWLTGGTVNWKLGSIPYSGTTYVTFRVTVDVGTPPGYAITNLVNVSYSGRTTSVSVAGLAGSVATPVLQPHVDRAAALTVTPAFLQRAALPDNVTYTATVTNVGGDLEPAARAVLTLPAGVTPDTLPAGCGATLPVVTCALGPLVAGSSASVAIPAVVDGTAADHPVAALRADGGGADGAAGNDTDTAALAVNAPPVAVADSATTTHNAPVSVPVLTNDSDPDDAPATLTVSIVSGPAQGAAVVAADGSVTYTPVPGWAGADHFDYQVTDSHGGTATATVTVTTANVAPTANDDMINTPTNTSVDLDVLVNDADLNGDTLTVTAVAAPPPAEGVVTFTGTRVTFTPTASFAGTSRFGYTISDGHGGTASAAISVDVANADPTAADDVLAVPAAAAGVQLLVLANDTDPNGDSLAVTGAGPQSGVTVAADGLSVLYTAPAGFAGVVSFPYSIDDGHGGIDTANVTLTVANARPTAKDFSVNPECGETVTMDAVLFSTDPNSDTLRVSGTTDPTHGTVSLDPYGKLTYVPDLGFSGPDSFTYTIDDGHGGTDTGHVSILVKNGVAVARPDVVTAVLGRPLAIPVLANDDPDPNGDPLTVTATPAQPVGADRRITYTPAGLGTDTFDYELDDGRGGTSRTTVTITTVNTAPTARADAVTTDTDTAVTVAVLANDDDPNGQAITLAVVGAGAHGAVTDNHDGTVTYSPATGFYGTDSFLYSIRDPAGLTASAIVTVTVRNAAPVAVDDTFRVRADVPTRLDLLANDRDPNIGQHLSVASVGPVAKGTVGLAADGTVTYRAAAGSIGPDGFTYVLTDDLGRTDTADVRLTIDGRPTAVDDTAATAGATPVDVPVLANDTDPEAQALTVVSAATPGSGRTRVNPDGTVRYTPATGFSGVDTFGYTVRDPIGNTDSAQVRVQVANAAPIARPDVAAGLADRPLYIDVLANDDDPNPGQTLLIDAVAGSANGTTGVVSGRVRFLPARGWSGQDTFAYRISDGHGGTAGSTVTVTISNGTPVALADQGTTPYRKPITLRVLANDLDPGGDLAVQAVTQPAQGTATFTADSVTYDPPEGFGGPVTFGYSATDGAGHNTSAPITVTVGAPPTVPDRSATAEPGGSVAVPLPHEDKGGRTVTVTSVGKPAHGTAVLNADGTVTYTPDPGFNGVDTFTYEVVDADGNIATASVIVTVTAPAATNRPPIAIADRVTMAADDTVVVRPTLNDSDPDRDRITIVKLGTPAHGSVLAGAGDTVSYRPAADFESGTDTFDYTIADGRGGLATATVTVQVKPLTSLPVTGGDVLVLARAGLVAIAVGAVIYWMALPAKPTKPDQPRKL</sequence>
<organism evidence="5 6">
    <name type="scientific">Paractinoplanes ferrugineus</name>
    <dbReference type="NCBI Taxonomy" id="113564"/>
    <lineage>
        <taxon>Bacteria</taxon>
        <taxon>Bacillati</taxon>
        <taxon>Actinomycetota</taxon>
        <taxon>Actinomycetes</taxon>
        <taxon>Micromonosporales</taxon>
        <taxon>Micromonosporaceae</taxon>
        <taxon>Paractinoplanes</taxon>
    </lineage>
</organism>
<dbReference type="NCBIfam" id="NF012211">
    <property type="entry name" value="tand_rpt_95"/>
    <property type="match status" value="11"/>
</dbReference>
<evidence type="ECO:0000259" key="4">
    <source>
        <dbReference type="Pfam" id="PF01345"/>
    </source>
</evidence>
<feature type="transmembrane region" description="Helical" evidence="2">
    <location>
        <begin position="1699"/>
        <end position="1720"/>
    </location>
</feature>
<reference evidence="5" key="1">
    <citation type="submission" date="2021-01" db="EMBL/GenBank/DDBJ databases">
        <title>Whole genome shotgun sequence of Actinoplanes ferrugineus NBRC 15555.</title>
        <authorList>
            <person name="Komaki H."/>
            <person name="Tamura T."/>
        </authorList>
    </citation>
    <scope>NUCLEOTIDE SEQUENCE</scope>
    <source>
        <strain evidence="5">NBRC 15555</strain>
    </source>
</reference>
<dbReference type="InterPro" id="IPR001434">
    <property type="entry name" value="OmcB-like_DUF11"/>
</dbReference>
<keyword evidence="2" id="KW-0812">Transmembrane</keyword>
<evidence type="ECO:0000256" key="1">
    <source>
        <dbReference type="SAM" id="MobiDB-lite"/>
    </source>
</evidence>
<comment type="caution">
    <text evidence="5">The sequence shown here is derived from an EMBL/GenBank/DDBJ whole genome shotgun (WGS) entry which is preliminary data.</text>
</comment>
<dbReference type="Proteomes" id="UP000598174">
    <property type="component" value="Unassembled WGS sequence"/>
</dbReference>
<feature type="chain" id="PRO_5037824836" description="DUF11 domain-containing protein" evidence="3">
    <location>
        <begin position="34"/>
        <end position="1734"/>
    </location>
</feature>
<feature type="signal peptide" evidence="3">
    <location>
        <begin position="1"/>
        <end position="33"/>
    </location>
</feature>
<evidence type="ECO:0000256" key="2">
    <source>
        <dbReference type="SAM" id="Phobius"/>
    </source>
</evidence>
<dbReference type="PANTHER" id="PTHR34720">
    <property type="entry name" value="MICROCYSTIN DEPENDENT PROTEIN"/>
    <property type="match status" value="1"/>
</dbReference>
<feature type="region of interest" description="Disordered" evidence="1">
    <location>
        <begin position="1508"/>
        <end position="1530"/>
    </location>
</feature>
<keyword evidence="6" id="KW-1185">Reference proteome</keyword>
<evidence type="ECO:0000256" key="3">
    <source>
        <dbReference type="SAM" id="SignalP"/>
    </source>
</evidence>
<protein>
    <recommendedName>
        <fullName evidence="4">DUF11 domain-containing protein</fullName>
    </recommendedName>
</protein>